<sequence>MQTERKALDVILSSTQQAFVMSEKVVPVLVGSMGEGKSFAGVAALIAHAKRNAAPIRAAIIRDTHVNIKNSTRLTIEEFFQPIHSLKRPAYKFRNDYKELSIFCDPRVDVDLFGIDDDASLSKLQGPEYALIWLEEPAPIADKKNAGLSEAVFNASLVRAMRQRDRKGRLQVTMNPADEDHWTYRRLIEDPDVNPDTPLITKEVFNIPYGENQNLAAIAREATQSAYKNDPSAYARYVKGQFASVYHGMKVTPEFKAERHMCQNLVVPAPGLIGFRFFDGWHSPCVLMGQITQLGRLIVMETIFLENSDIIHLVDMIKSVMETPKWKDKCKGWRDIGDITMRIPDQSNKQKSAAKVIENAFNTVFEPGPSTWDHMKLGLKHALRESAPNGEPMIYLSNSQTFLKRALDGGWHYPVDNSGNISSKIPQKNIFSHVGDCFANGCNVLIPIMSGPPVDDRKIKAIKERMKQRINSYGSVRSTYG</sequence>
<dbReference type="EMBL" id="MT143131">
    <property type="protein sequence ID" value="QJA93211.1"/>
    <property type="molecule type" value="Genomic_DNA"/>
</dbReference>
<proteinExistence type="predicted"/>
<dbReference type="InterPro" id="IPR027417">
    <property type="entry name" value="P-loop_NTPase"/>
</dbReference>
<organism evidence="2">
    <name type="scientific">viral metagenome</name>
    <dbReference type="NCBI Taxonomy" id="1070528"/>
    <lineage>
        <taxon>unclassified sequences</taxon>
        <taxon>metagenomes</taxon>
        <taxon>organismal metagenomes</taxon>
    </lineage>
</organism>
<dbReference type="AlphaFoldDB" id="A0A6M3JRE5"/>
<gene>
    <name evidence="2" type="ORF">MM415A02643_0007</name>
    <name evidence="3" type="ORF">MM415B04315_0005</name>
</gene>
<feature type="domain" description="Phage terminase large subunit N-terminal" evidence="1">
    <location>
        <begin position="26"/>
        <end position="240"/>
    </location>
</feature>
<dbReference type="EMBL" id="MT141971">
    <property type="protein sequence ID" value="QJA72689.1"/>
    <property type="molecule type" value="Genomic_DNA"/>
</dbReference>
<evidence type="ECO:0000313" key="3">
    <source>
        <dbReference type="EMBL" id="QJA93211.1"/>
    </source>
</evidence>
<dbReference type="Gene3D" id="3.40.50.300">
    <property type="entry name" value="P-loop containing nucleotide triphosphate hydrolases"/>
    <property type="match status" value="1"/>
</dbReference>
<protein>
    <submittedName>
        <fullName evidence="2">Putative terminase</fullName>
    </submittedName>
</protein>
<reference evidence="2" key="1">
    <citation type="submission" date="2020-03" db="EMBL/GenBank/DDBJ databases">
        <title>The deep terrestrial virosphere.</title>
        <authorList>
            <person name="Holmfeldt K."/>
            <person name="Nilsson E."/>
            <person name="Simone D."/>
            <person name="Lopez-Fernandez M."/>
            <person name="Wu X."/>
            <person name="de Brujin I."/>
            <person name="Lundin D."/>
            <person name="Andersson A."/>
            <person name="Bertilsson S."/>
            <person name="Dopson M."/>
        </authorList>
    </citation>
    <scope>NUCLEOTIDE SEQUENCE</scope>
    <source>
        <strain evidence="2">MM415A02643</strain>
        <strain evidence="3">MM415B04315</strain>
    </source>
</reference>
<evidence type="ECO:0000313" key="2">
    <source>
        <dbReference type="EMBL" id="QJA72689.1"/>
    </source>
</evidence>
<dbReference type="Pfam" id="PF04466">
    <property type="entry name" value="Terminase_3"/>
    <property type="match status" value="1"/>
</dbReference>
<evidence type="ECO:0000259" key="1">
    <source>
        <dbReference type="Pfam" id="PF04466"/>
    </source>
</evidence>
<accession>A0A6M3JRE5</accession>
<name>A0A6M3JRE5_9ZZZZ</name>
<dbReference type="InterPro" id="IPR035412">
    <property type="entry name" value="Terminase_L_N"/>
</dbReference>